<evidence type="ECO:0000256" key="6">
    <source>
        <dbReference type="SAM" id="Phobius"/>
    </source>
</evidence>
<keyword evidence="3 6" id="KW-0812">Transmembrane</keyword>
<evidence type="ECO:0008006" key="9">
    <source>
        <dbReference type="Google" id="ProtNLM"/>
    </source>
</evidence>
<dbReference type="OrthoDB" id="106838at2"/>
<feature type="transmembrane region" description="Helical" evidence="6">
    <location>
        <begin position="158"/>
        <end position="180"/>
    </location>
</feature>
<dbReference type="PaxDb" id="667014-Thein_0905"/>
<protein>
    <recommendedName>
        <fullName evidence="9">AI-2E family transporter</fullName>
    </recommendedName>
</protein>
<dbReference type="EMBL" id="CP002683">
    <property type="protein sequence ID" value="AEH44782.1"/>
    <property type="molecule type" value="Genomic_DNA"/>
</dbReference>
<evidence type="ECO:0000256" key="4">
    <source>
        <dbReference type="ARBA" id="ARBA00022989"/>
    </source>
</evidence>
<sequence>MQRNLIAPIIGFALAATVIFLTLRLYLPFFQPIAWAAVIALFLHPVNRFLRRKLGGRRGLASLLLCILFIFFICVPIIFAFASLTTQAIDIVTTIKTHIEKGQFSIAFMPDPEKYPRLYALAKIFYEKIAIYEQEIQQTLLTLASSVGQFLLSRGTDIFRNTINIILQVVFMIFTLFYLFRDGDYFVDSIKKLLPVPPDEANRIMKKVQQVIEATLYGSILTAAAQGGLALLIYLILRIDSAFLLGLLTAFASFIPLLGTAMVWVSVAIYLAISGAFVKAVILVVYGSVIISQIDNLIRPYFIGGRTEIHNLFIFFSILGGLKFFGFLGVFLGPILVALSISVLEIYRQKITEELYARTPRSGDY</sequence>
<gene>
    <name evidence="7" type="ordered locus">Thein_0905</name>
</gene>
<feature type="transmembrane region" description="Helical" evidence="6">
    <location>
        <begin position="33"/>
        <end position="50"/>
    </location>
</feature>
<dbReference type="AlphaFoldDB" id="F8AD50"/>
<dbReference type="InParanoid" id="F8AD50"/>
<feature type="transmembrane region" description="Helical" evidence="6">
    <location>
        <begin position="243"/>
        <end position="269"/>
    </location>
</feature>
<accession>F8AD50</accession>
<evidence type="ECO:0000256" key="5">
    <source>
        <dbReference type="ARBA" id="ARBA00023136"/>
    </source>
</evidence>
<evidence type="ECO:0000256" key="3">
    <source>
        <dbReference type="ARBA" id="ARBA00022692"/>
    </source>
</evidence>
<evidence type="ECO:0000256" key="2">
    <source>
        <dbReference type="ARBA" id="ARBA00009773"/>
    </source>
</evidence>
<dbReference type="RefSeq" id="WP_013907525.1">
    <property type="nucleotide sequence ID" value="NC_015681.1"/>
</dbReference>
<comment type="subcellular location">
    <subcellularLocation>
        <location evidence="1">Membrane</location>
        <topology evidence="1">Multi-pass membrane protein</topology>
    </subcellularLocation>
</comment>
<dbReference type="Pfam" id="PF01594">
    <property type="entry name" value="AI-2E_transport"/>
    <property type="match status" value="1"/>
</dbReference>
<organism evidence="7 8">
    <name type="scientific">Thermodesulfatator indicus (strain DSM 15286 / JCM 11887 / CIR29812)</name>
    <dbReference type="NCBI Taxonomy" id="667014"/>
    <lineage>
        <taxon>Bacteria</taxon>
        <taxon>Pseudomonadati</taxon>
        <taxon>Thermodesulfobacteriota</taxon>
        <taxon>Thermodesulfobacteria</taxon>
        <taxon>Thermodesulfobacteriales</taxon>
        <taxon>Thermodesulfatatoraceae</taxon>
        <taxon>Thermodesulfatator</taxon>
    </lineage>
</organism>
<dbReference type="HOGENOM" id="CLU_041771_2_3_0"/>
<evidence type="ECO:0000256" key="1">
    <source>
        <dbReference type="ARBA" id="ARBA00004141"/>
    </source>
</evidence>
<proteinExistence type="inferred from homology"/>
<evidence type="ECO:0000313" key="7">
    <source>
        <dbReference type="EMBL" id="AEH44782.1"/>
    </source>
</evidence>
<dbReference type="PANTHER" id="PTHR21716:SF4">
    <property type="entry name" value="TRANSMEMBRANE PROTEIN 245"/>
    <property type="match status" value="1"/>
</dbReference>
<dbReference type="FunCoup" id="F8AD50">
    <property type="interactions" value="63"/>
</dbReference>
<feature type="transmembrane region" description="Helical" evidence="6">
    <location>
        <begin position="5"/>
        <end position="27"/>
    </location>
</feature>
<keyword evidence="4 6" id="KW-1133">Transmembrane helix</keyword>
<feature type="transmembrane region" description="Helical" evidence="6">
    <location>
        <begin position="276"/>
        <end position="294"/>
    </location>
</feature>
<dbReference type="GO" id="GO:0016020">
    <property type="term" value="C:membrane"/>
    <property type="evidence" value="ECO:0007669"/>
    <property type="project" value="UniProtKB-SubCell"/>
</dbReference>
<feature type="transmembrane region" description="Helical" evidence="6">
    <location>
        <begin position="214"/>
        <end position="237"/>
    </location>
</feature>
<dbReference type="PANTHER" id="PTHR21716">
    <property type="entry name" value="TRANSMEMBRANE PROTEIN"/>
    <property type="match status" value="1"/>
</dbReference>
<reference evidence="8" key="1">
    <citation type="submission" date="2011-04" db="EMBL/GenBank/DDBJ databases">
        <title>The complete genome of Thermodesulfatator indicus DSM 15286.</title>
        <authorList>
            <person name="Lucas S."/>
            <person name="Copeland A."/>
            <person name="Lapidus A."/>
            <person name="Bruce D."/>
            <person name="Goodwin L."/>
            <person name="Pitluck S."/>
            <person name="Peters L."/>
            <person name="Kyrpides N."/>
            <person name="Mavromatis K."/>
            <person name="Pagani I."/>
            <person name="Ivanova N."/>
            <person name="Saunders L."/>
            <person name="Detter J.C."/>
            <person name="Tapia R."/>
            <person name="Han C."/>
            <person name="Land M."/>
            <person name="Hauser L."/>
            <person name="Markowitz V."/>
            <person name="Cheng J.-F."/>
            <person name="Hugenholtz P."/>
            <person name="Woyke T."/>
            <person name="Wu D."/>
            <person name="Spring S."/>
            <person name="Schroeder M."/>
            <person name="Brambilla E."/>
            <person name="Klenk H.-P."/>
            <person name="Eisen J.A."/>
        </authorList>
    </citation>
    <scope>NUCLEOTIDE SEQUENCE [LARGE SCALE GENOMIC DNA]</scope>
    <source>
        <strain evidence="8">DSM 15286 / JCM 11887 / CIR29812</strain>
    </source>
</reference>
<dbReference type="InterPro" id="IPR002549">
    <property type="entry name" value="AI-2E-like"/>
</dbReference>
<evidence type="ECO:0000313" key="8">
    <source>
        <dbReference type="Proteomes" id="UP000006793"/>
    </source>
</evidence>
<dbReference type="Proteomes" id="UP000006793">
    <property type="component" value="Chromosome"/>
</dbReference>
<comment type="similarity">
    <text evidence="2">Belongs to the autoinducer-2 exporter (AI-2E) (TC 2.A.86) family.</text>
</comment>
<dbReference type="STRING" id="667014.Thein_0905"/>
<keyword evidence="8" id="KW-1185">Reference proteome</keyword>
<feature type="transmembrane region" description="Helical" evidence="6">
    <location>
        <begin position="314"/>
        <end position="341"/>
    </location>
</feature>
<reference evidence="7 8" key="2">
    <citation type="journal article" date="2012" name="Stand. Genomic Sci.">
        <title>Complete genome sequence of the thermophilic sulfate-reducing ocean bacterium Thermodesulfatator indicus type strain (CIR29812(T)).</title>
        <authorList>
            <person name="Anderson I."/>
            <person name="Saunders E."/>
            <person name="Lapidus A."/>
            <person name="Nolan M."/>
            <person name="Lucas S."/>
            <person name="Tice H."/>
            <person name="Del Rio T.G."/>
            <person name="Cheng J.F."/>
            <person name="Han C."/>
            <person name="Tapia R."/>
            <person name="Goodwin L.A."/>
            <person name="Pitluck S."/>
            <person name="Liolios K."/>
            <person name="Mavromatis K."/>
            <person name="Pagani I."/>
            <person name="Ivanova N."/>
            <person name="Mikhailova N."/>
            <person name="Pati A."/>
            <person name="Chen A."/>
            <person name="Palaniappan K."/>
            <person name="Land M."/>
            <person name="Hauser L."/>
            <person name="Jeffries C.D."/>
            <person name="Chang Y.J."/>
            <person name="Brambilla E.M."/>
            <person name="Rohde M."/>
            <person name="Spring S."/>
            <person name="Goker M."/>
            <person name="Detter J.C."/>
            <person name="Woyke T."/>
            <person name="Bristow J."/>
            <person name="Eisen J.A."/>
            <person name="Markowitz V."/>
            <person name="Hugenholtz P."/>
            <person name="Kyrpides N.C."/>
            <person name="Klenk H.P."/>
        </authorList>
    </citation>
    <scope>NUCLEOTIDE SEQUENCE [LARGE SCALE GENOMIC DNA]</scope>
    <source>
        <strain evidence="8">DSM 15286 / JCM 11887 / CIR29812</strain>
    </source>
</reference>
<feature type="transmembrane region" description="Helical" evidence="6">
    <location>
        <begin position="62"/>
        <end position="82"/>
    </location>
</feature>
<dbReference type="eggNOG" id="COG0628">
    <property type="taxonomic scope" value="Bacteria"/>
</dbReference>
<dbReference type="KEGG" id="tid:Thein_0905"/>
<name>F8AD50_THEID</name>
<keyword evidence="5 6" id="KW-0472">Membrane</keyword>